<reference evidence="1 2" key="1">
    <citation type="submission" date="2017-04" db="EMBL/GenBank/DDBJ databases">
        <title>Shigella flexneri 2a str. 301 Sequencing.</title>
        <authorList>
            <person name="Zhu Z."/>
        </authorList>
    </citation>
    <scope>NUCLEOTIDE SEQUENCE [LARGE SCALE GENOMIC DNA]</scope>
    <source>
        <strain evidence="1 2">301</strain>
    </source>
</reference>
<dbReference type="AlphaFoldDB" id="A0AB36P7K7"/>
<name>A0AB36P7K7_SHIFL</name>
<accession>A0AB36P7K7</accession>
<evidence type="ECO:0000313" key="2">
    <source>
        <dbReference type="Proteomes" id="UP000198358"/>
    </source>
</evidence>
<comment type="caution">
    <text evidence="1">The sequence shown here is derived from an EMBL/GenBank/DDBJ whole genome shotgun (WGS) entry which is preliminary data.</text>
</comment>
<protein>
    <submittedName>
        <fullName evidence="1">Uncharacterized protein</fullName>
    </submittedName>
</protein>
<evidence type="ECO:0000313" key="1">
    <source>
        <dbReference type="EMBL" id="OXB25642.1"/>
    </source>
</evidence>
<sequence length="37" mass="4388">MTSWQVGPVTLPMKNERGDHSNDLKLFYSFEYCCMMQ</sequence>
<proteinExistence type="predicted"/>
<gene>
    <name evidence="1" type="ORF">SF301_4865</name>
</gene>
<dbReference type="EMBL" id="NEDR01000005">
    <property type="protein sequence ID" value="OXB25642.1"/>
    <property type="molecule type" value="Genomic_DNA"/>
</dbReference>
<dbReference type="Proteomes" id="UP000198358">
    <property type="component" value="Unassembled WGS sequence"/>
</dbReference>
<organism evidence="1 2">
    <name type="scientific">Shigella flexneri 2a str. 301</name>
    <dbReference type="NCBI Taxonomy" id="198214"/>
    <lineage>
        <taxon>Bacteria</taxon>
        <taxon>Pseudomonadati</taxon>
        <taxon>Pseudomonadota</taxon>
        <taxon>Gammaproteobacteria</taxon>
        <taxon>Enterobacterales</taxon>
        <taxon>Enterobacteriaceae</taxon>
        <taxon>Shigella</taxon>
    </lineage>
</organism>